<feature type="region of interest" description="Disordered" evidence="9">
    <location>
        <begin position="313"/>
        <end position="338"/>
    </location>
</feature>
<feature type="domain" description="CBS" evidence="11">
    <location>
        <begin position="239"/>
        <end position="305"/>
    </location>
</feature>
<evidence type="ECO:0000256" key="3">
    <source>
        <dbReference type="ARBA" id="ARBA00022692"/>
    </source>
</evidence>
<name>A0AA35QVS4_GEOBA</name>
<reference evidence="13" key="1">
    <citation type="submission" date="2023-03" db="EMBL/GenBank/DDBJ databases">
        <authorList>
            <person name="Steffen K."/>
            <person name="Cardenas P."/>
        </authorList>
    </citation>
    <scope>NUCLEOTIDE SEQUENCE</scope>
</reference>
<feature type="domain" description="CNNM transmembrane" evidence="12">
    <location>
        <begin position="1"/>
        <end position="152"/>
    </location>
</feature>
<protein>
    <submittedName>
        <fullName evidence="13">Metal transporter CNNM2</fullName>
    </submittedName>
</protein>
<dbReference type="GO" id="GO:0022857">
    <property type="term" value="F:transmembrane transporter activity"/>
    <property type="evidence" value="ECO:0007669"/>
    <property type="project" value="TreeGrafter"/>
</dbReference>
<feature type="compositionally biased region" description="Low complexity" evidence="9">
    <location>
        <begin position="556"/>
        <end position="572"/>
    </location>
</feature>
<dbReference type="CDD" id="cd04590">
    <property type="entry name" value="CBS_pair_CorC_HlyC_assoc"/>
    <property type="match status" value="1"/>
</dbReference>
<dbReference type="InterPro" id="IPR046342">
    <property type="entry name" value="CBS_dom_sf"/>
</dbReference>
<comment type="subcellular location">
    <subcellularLocation>
        <location evidence="1">Membrane</location>
        <topology evidence="1">Multi-pass membrane protein</topology>
    </subcellularLocation>
</comment>
<comment type="similarity">
    <text evidence="2">Belongs to the ACDP family.</text>
</comment>
<dbReference type="GO" id="GO:0005886">
    <property type="term" value="C:plasma membrane"/>
    <property type="evidence" value="ECO:0007669"/>
    <property type="project" value="TreeGrafter"/>
</dbReference>
<dbReference type="InterPro" id="IPR044751">
    <property type="entry name" value="Ion_transp-like_CBS"/>
</dbReference>
<evidence type="ECO:0000256" key="2">
    <source>
        <dbReference type="ARBA" id="ARBA00010484"/>
    </source>
</evidence>
<evidence type="ECO:0000256" key="8">
    <source>
        <dbReference type="PROSITE-ProRule" id="PRU01193"/>
    </source>
</evidence>
<keyword evidence="4" id="KW-0677">Repeat</keyword>
<accession>A0AA35QVS4</accession>
<evidence type="ECO:0000313" key="13">
    <source>
        <dbReference type="EMBL" id="CAI7993257.1"/>
    </source>
</evidence>
<feature type="compositionally biased region" description="Polar residues" evidence="9">
    <location>
        <begin position="488"/>
        <end position="497"/>
    </location>
</feature>
<dbReference type="GO" id="GO:1905941">
    <property type="term" value="P:positive regulation of gonad development"/>
    <property type="evidence" value="ECO:0007669"/>
    <property type="project" value="UniProtKB-ARBA"/>
</dbReference>
<comment type="caution">
    <text evidence="13">The sequence shown here is derived from an EMBL/GenBank/DDBJ whole genome shotgun (WGS) entry which is preliminary data.</text>
</comment>
<dbReference type="PANTHER" id="PTHR12064">
    <property type="entry name" value="METAL TRANSPORTER CNNM"/>
    <property type="match status" value="1"/>
</dbReference>
<keyword evidence="6 8" id="KW-0472">Membrane</keyword>
<dbReference type="InterPro" id="IPR045095">
    <property type="entry name" value="ACDP"/>
</dbReference>
<dbReference type="Proteomes" id="UP001174909">
    <property type="component" value="Unassembled WGS sequence"/>
</dbReference>
<evidence type="ECO:0000313" key="14">
    <source>
        <dbReference type="Proteomes" id="UP001174909"/>
    </source>
</evidence>
<dbReference type="InterPro" id="IPR000644">
    <property type="entry name" value="CBS_dom"/>
</dbReference>
<dbReference type="InterPro" id="IPR018490">
    <property type="entry name" value="cNMP-bd_dom_sf"/>
</dbReference>
<dbReference type="EMBL" id="CASHTH010000187">
    <property type="protein sequence ID" value="CAI7993257.1"/>
    <property type="molecule type" value="Genomic_DNA"/>
</dbReference>
<sequence>MSLDPTTLKLVMESGSGRQKIYAKLIYRVRRYGNYLLCTLLLGNVLVNNTLTILLDSVLGSGLYAVIASTVAIVIFGEIVPQAICSRHALTIGAYTIWLTYIFMALTFPLSFPISLILHFILGKEIGAVYTRNELLGLLKVTEDHHGIGKDEVQIISGALKFKEKTAEDVMTNFEYVYCLDIQSVLDFRTIREIYDSGFSRIPVYEETKSNIVGVLYAKDLAFVDPDDEMPLKQVLNFYNRELTSVYNDTKLDELLEQFAGGQCHLAVVNIVVQEGSGDPQLQVVGVVTLEDIVEEILQLEIVDETDRIMDNRSQKPRQRNQVDVGGFMGDSPRDRPHMSSQQRLAVYQFLSSSVEAFKSGKILPGILRRLLLQDVVRQYTQEEIQARNVTLYRINIPTSSFTLVLEGHVEVEVGKEGMKFEAGPFHHFGVQALELADSGSGDYVPDFTVRPVSDCVLLMISCNQYLDARKATKFQKTKDQESPAASLFSNHTSPLSSRVEGSVSAPGKLVNGRASRSGTSVKSVPKRLRMGGRQSDREESHRLLLEEDEEDEQVLPSALMSPSSSDGGSSARVTVVEVEMYGVDGGRAEDSSTEPLPDETPHSAADYTPL</sequence>
<evidence type="ECO:0000256" key="10">
    <source>
        <dbReference type="SAM" id="Phobius"/>
    </source>
</evidence>
<gene>
    <name evidence="13" type="ORF">GBAR_LOCUS1233</name>
</gene>
<dbReference type="FunFam" id="3.10.580.10:FF:000006">
    <property type="entry name" value="DUF21 and CBS domain protein"/>
    <property type="match status" value="1"/>
</dbReference>
<dbReference type="GO" id="GO:0032026">
    <property type="term" value="P:response to magnesium ion"/>
    <property type="evidence" value="ECO:0007669"/>
    <property type="project" value="UniProtKB-ARBA"/>
</dbReference>
<keyword evidence="5 8" id="KW-1133">Transmembrane helix</keyword>
<keyword evidence="3 8" id="KW-0812">Transmembrane</keyword>
<dbReference type="GO" id="GO:0010960">
    <property type="term" value="P:magnesium ion homeostasis"/>
    <property type="evidence" value="ECO:0007669"/>
    <property type="project" value="InterPro"/>
</dbReference>
<dbReference type="Pfam" id="PF01595">
    <property type="entry name" value="CNNM"/>
    <property type="match status" value="1"/>
</dbReference>
<proteinExistence type="inferred from homology"/>
<organism evidence="13 14">
    <name type="scientific">Geodia barretti</name>
    <name type="common">Barrett's horny sponge</name>
    <dbReference type="NCBI Taxonomy" id="519541"/>
    <lineage>
        <taxon>Eukaryota</taxon>
        <taxon>Metazoa</taxon>
        <taxon>Porifera</taxon>
        <taxon>Demospongiae</taxon>
        <taxon>Heteroscleromorpha</taxon>
        <taxon>Tetractinellida</taxon>
        <taxon>Astrophorina</taxon>
        <taxon>Geodiidae</taxon>
        <taxon>Geodia</taxon>
    </lineage>
</organism>
<dbReference type="GO" id="GO:0008340">
    <property type="term" value="P:determination of adult lifespan"/>
    <property type="evidence" value="ECO:0007669"/>
    <property type="project" value="UniProtKB-ARBA"/>
</dbReference>
<dbReference type="SUPFAM" id="SSF51206">
    <property type="entry name" value="cAMP-binding domain-like"/>
    <property type="match status" value="1"/>
</dbReference>
<evidence type="ECO:0000259" key="11">
    <source>
        <dbReference type="PROSITE" id="PS51371"/>
    </source>
</evidence>
<feature type="compositionally biased region" description="Basic and acidic residues" evidence="9">
    <location>
        <begin position="535"/>
        <end position="546"/>
    </location>
</feature>
<dbReference type="PROSITE" id="PS51846">
    <property type="entry name" value="CNNM"/>
    <property type="match status" value="1"/>
</dbReference>
<keyword evidence="14" id="KW-1185">Reference proteome</keyword>
<dbReference type="PANTHER" id="PTHR12064:SF94">
    <property type="entry name" value="UNEXTENDED PROTEIN"/>
    <property type="match status" value="1"/>
</dbReference>
<dbReference type="Pfam" id="PF25562">
    <property type="entry name" value="CNBH_CNNM2_C"/>
    <property type="match status" value="1"/>
</dbReference>
<dbReference type="GO" id="GO:0040018">
    <property type="term" value="P:positive regulation of multicellular organism growth"/>
    <property type="evidence" value="ECO:0007669"/>
    <property type="project" value="UniProtKB-ARBA"/>
</dbReference>
<evidence type="ECO:0000256" key="1">
    <source>
        <dbReference type="ARBA" id="ARBA00004141"/>
    </source>
</evidence>
<dbReference type="AlphaFoldDB" id="A0AA35QVS4"/>
<evidence type="ECO:0000256" key="7">
    <source>
        <dbReference type="PROSITE-ProRule" id="PRU00703"/>
    </source>
</evidence>
<dbReference type="PROSITE" id="PS51371">
    <property type="entry name" value="CBS"/>
    <property type="match status" value="1"/>
</dbReference>
<feature type="region of interest" description="Disordered" evidence="9">
    <location>
        <begin position="478"/>
        <end position="611"/>
    </location>
</feature>
<feature type="transmembrane region" description="Helical" evidence="10">
    <location>
        <begin position="34"/>
        <end position="55"/>
    </location>
</feature>
<evidence type="ECO:0000256" key="5">
    <source>
        <dbReference type="ARBA" id="ARBA00022989"/>
    </source>
</evidence>
<dbReference type="Pfam" id="PF00571">
    <property type="entry name" value="CBS"/>
    <property type="match status" value="1"/>
</dbReference>
<evidence type="ECO:0000256" key="4">
    <source>
        <dbReference type="ARBA" id="ARBA00022737"/>
    </source>
</evidence>
<dbReference type="Gene3D" id="3.10.580.10">
    <property type="entry name" value="CBS-domain"/>
    <property type="match status" value="1"/>
</dbReference>
<dbReference type="SUPFAM" id="SSF54631">
    <property type="entry name" value="CBS-domain pair"/>
    <property type="match status" value="1"/>
</dbReference>
<evidence type="ECO:0000259" key="12">
    <source>
        <dbReference type="PROSITE" id="PS51846"/>
    </source>
</evidence>
<evidence type="ECO:0000256" key="6">
    <source>
        <dbReference type="ARBA" id="ARBA00023136"/>
    </source>
</evidence>
<evidence type="ECO:0000256" key="9">
    <source>
        <dbReference type="SAM" id="MobiDB-lite"/>
    </source>
</evidence>
<feature type="transmembrane region" description="Helical" evidence="10">
    <location>
        <begin position="61"/>
        <end position="80"/>
    </location>
</feature>
<keyword evidence="7" id="KW-0129">CBS domain</keyword>
<dbReference type="InterPro" id="IPR002550">
    <property type="entry name" value="CNNM"/>
</dbReference>
<feature type="transmembrane region" description="Helical" evidence="10">
    <location>
        <begin position="92"/>
        <end position="122"/>
    </location>
</feature>